<comment type="cofactor">
    <cofactor evidence="7">
        <name>Mg(2+)</name>
        <dbReference type="ChEBI" id="CHEBI:18420"/>
    </cofactor>
</comment>
<dbReference type="RefSeq" id="WP_126384018.1">
    <property type="nucleotide sequence ID" value="NZ_RXYK01000005.1"/>
</dbReference>
<dbReference type="GO" id="GO:0071555">
    <property type="term" value="P:cell wall organization"/>
    <property type="evidence" value="ECO:0007669"/>
    <property type="project" value="TreeGrafter"/>
</dbReference>
<reference evidence="9 10" key="1">
    <citation type="submission" date="2018-12" db="EMBL/GenBank/DDBJ databases">
        <authorList>
            <person name="Lunina O.N."/>
            <person name="Grouzdev D.S."/>
            <person name="Gorlenko V.M."/>
            <person name="Savvichev A.S."/>
        </authorList>
    </citation>
    <scope>NUCLEOTIDE SEQUENCE [LARGE SCALE GENOMIC DNA]</scope>
    <source>
        <strain evidence="9 10">BrKhr-17</strain>
    </source>
</reference>
<feature type="transmembrane region" description="Helical" evidence="8">
    <location>
        <begin position="191"/>
        <end position="210"/>
    </location>
</feature>
<evidence type="ECO:0000313" key="10">
    <source>
        <dbReference type="Proteomes" id="UP000279908"/>
    </source>
</evidence>
<sequence>MPLSLLLNPTVLIPFIATAAVSLLLVLTKSWHGRHSLDSFDGVQKFHHAPTPRIGGVALFAGLLVAWRLSSGPSGTLLALMLLAGLPAFAAGLLEDLTKKVGVRERLLATILSGLFAWWLTGYALNRVEILGVDLLLAYLPVSIAFTAFAVGGIANSINIIDGFNGLAGGTLIIGFTTLGMIAFRVGDLELVWICSLMIAVLAGFMLLNFPFGKLFMGDGGAYFMGFLLAWVAVMLPMRNLSVSKWASLVACGYPLIETLFSMGRRYLNNSDPGQPDSDHLHSLIKVKVVRRLFGSFPPGLRNAMVSPFCWLFSLALSAAAVSFYADKMMLVGCFIAGFLLYSALYWVLTGTPDSCMNSSDD</sequence>
<feature type="transmembrane region" description="Helical" evidence="8">
    <location>
        <begin position="76"/>
        <end position="94"/>
    </location>
</feature>
<dbReference type="PANTHER" id="PTHR22926">
    <property type="entry name" value="PHOSPHO-N-ACETYLMURAMOYL-PENTAPEPTIDE-TRANSFERASE"/>
    <property type="match status" value="1"/>
</dbReference>
<dbReference type="GO" id="GO:0009103">
    <property type="term" value="P:lipopolysaccharide biosynthetic process"/>
    <property type="evidence" value="ECO:0007669"/>
    <property type="project" value="TreeGrafter"/>
</dbReference>
<keyword evidence="2" id="KW-1003">Cell membrane</keyword>
<accession>A0A432AVV3</accession>
<dbReference type="EMBL" id="RXYK01000005">
    <property type="protein sequence ID" value="RTY38366.1"/>
    <property type="molecule type" value="Genomic_DNA"/>
</dbReference>
<dbReference type="AlphaFoldDB" id="A0A432AVV3"/>
<name>A0A432AVV3_CHLPH</name>
<evidence type="ECO:0000256" key="2">
    <source>
        <dbReference type="ARBA" id="ARBA00022475"/>
    </source>
</evidence>
<comment type="caution">
    <text evidence="9">The sequence shown here is derived from an EMBL/GenBank/DDBJ whole genome shotgun (WGS) entry which is preliminary data.</text>
</comment>
<dbReference type="InterPro" id="IPR000715">
    <property type="entry name" value="Glycosyl_transferase_4"/>
</dbReference>
<keyword evidence="7" id="KW-0479">Metal-binding</keyword>
<feature type="transmembrane region" description="Helical" evidence="8">
    <location>
        <begin position="304"/>
        <end position="322"/>
    </location>
</feature>
<dbReference type="Proteomes" id="UP000279908">
    <property type="component" value="Unassembled WGS sequence"/>
</dbReference>
<dbReference type="GO" id="GO:0044038">
    <property type="term" value="P:cell wall macromolecule biosynthetic process"/>
    <property type="evidence" value="ECO:0007669"/>
    <property type="project" value="TreeGrafter"/>
</dbReference>
<protein>
    <submittedName>
        <fullName evidence="9">Glycosyl transferase</fullName>
    </submittedName>
</protein>
<evidence type="ECO:0000256" key="3">
    <source>
        <dbReference type="ARBA" id="ARBA00022679"/>
    </source>
</evidence>
<feature type="binding site" evidence="7">
    <location>
        <position position="159"/>
    </location>
    <ligand>
        <name>Mg(2+)</name>
        <dbReference type="ChEBI" id="CHEBI:18420"/>
    </ligand>
</feature>
<feature type="transmembrane region" description="Helical" evidence="8">
    <location>
        <begin position="106"/>
        <end position="125"/>
    </location>
</feature>
<evidence type="ECO:0000256" key="1">
    <source>
        <dbReference type="ARBA" id="ARBA00004651"/>
    </source>
</evidence>
<keyword evidence="6 8" id="KW-0472">Membrane</keyword>
<keyword evidence="5 8" id="KW-1133">Transmembrane helix</keyword>
<dbReference type="GO" id="GO:0005886">
    <property type="term" value="C:plasma membrane"/>
    <property type="evidence" value="ECO:0007669"/>
    <property type="project" value="UniProtKB-SubCell"/>
</dbReference>
<feature type="transmembrane region" description="Helical" evidence="8">
    <location>
        <begin position="54"/>
        <end position="70"/>
    </location>
</feature>
<feature type="transmembrane region" description="Helical" evidence="8">
    <location>
        <begin position="222"/>
        <end position="238"/>
    </location>
</feature>
<organism evidence="9 10">
    <name type="scientific">Chlorobium phaeovibrioides</name>
    <dbReference type="NCBI Taxonomy" id="1094"/>
    <lineage>
        <taxon>Bacteria</taxon>
        <taxon>Pseudomonadati</taxon>
        <taxon>Chlorobiota</taxon>
        <taxon>Chlorobiia</taxon>
        <taxon>Chlorobiales</taxon>
        <taxon>Chlorobiaceae</taxon>
        <taxon>Chlorobium/Pelodictyon group</taxon>
        <taxon>Chlorobium</taxon>
    </lineage>
</organism>
<feature type="binding site" evidence="7">
    <location>
        <position position="219"/>
    </location>
    <ligand>
        <name>Mg(2+)</name>
        <dbReference type="ChEBI" id="CHEBI:18420"/>
    </ligand>
</feature>
<dbReference type="GO" id="GO:0016780">
    <property type="term" value="F:phosphotransferase activity, for other substituted phosphate groups"/>
    <property type="evidence" value="ECO:0007669"/>
    <property type="project" value="InterPro"/>
</dbReference>
<evidence type="ECO:0000313" key="9">
    <source>
        <dbReference type="EMBL" id="RTY38366.1"/>
    </source>
</evidence>
<evidence type="ECO:0000256" key="5">
    <source>
        <dbReference type="ARBA" id="ARBA00022989"/>
    </source>
</evidence>
<feature type="transmembrane region" description="Helical" evidence="8">
    <location>
        <begin position="137"/>
        <end position="155"/>
    </location>
</feature>
<gene>
    <name evidence="9" type="ORF">EKD02_04575</name>
</gene>
<evidence type="ECO:0000256" key="4">
    <source>
        <dbReference type="ARBA" id="ARBA00022692"/>
    </source>
</evidence>
<evidence type="ECO:0000256" key="8">
    <source>
        <dbReference type="SAM" id="Phobius"/>
    </source>
</evidence>
<evidence type="ECO:0000256" key="7">
    <source>
        <dbReference type="PIRSR" id="PIRSR600715-1"/>
    </source>
</evidence>
<proteinExistence type="predicted"/>
<dbReference type="PANTHER" id="PTHR22926:SF3">
    <property type="entry name" value="UNDECAPRENYL-PHOSPHATE ALPHA-N-ACETYLGLUCOSAMINYL 1-PHOSPHATE TRANSFERASE"/>
    <property type="match status" value="1"/>
</dbReference>
<keyword evidence="7" id="KW-0460">Magnesium</keyword>
<dbReference type="CDD" id="cd06912">
    <property type="entry name" value="GT_MraY_like"/>
    <property type="match status" value="1"/>
</dbReference>
<feature type="transmembrane region" description="Helical" evidence="8">
    <location>
        <begin position="167"/>
        <end position="185"/>
    </location>
</feature>
<dbReference type="GO" id="GO:0046872">
    <property type="term" value="F:metal ion binding"/>
    <property type="evidence" value="ECO:0007669"/>
    <property type="project" value="UniProtKB-KW"/>
</dbReference>
<feature type="transmembrane region" description="Helical" evidence="8">
    <location>
        <begin position="6"/>
        <end position="27"/>
    </location>
</feature>
<comment type="subcellular location">
    <subcellularLocation>
        <location evidence="1">Cell membrane</location>
        <topology evidence="1">Multi-pass membrane protein</topology>
    </subcellularLocation>
</comment>
<feature type="transmembrane region" description="Helical" evidence="8">
    <location>
        <begin position="329"/>
        <end position="349"/>
    </location>
</feature>
<keyword evidence="4 8" id="KW-0812">Transmembrane</keyword>
<keyword evidence="3 9" id="KW-0808">Transferase</keyword>
<dbReference type="Pfam" id="PF00953">
    <property type="entry name" value="Glycos_transf_4"/>
    <property type="match status" value="1"/>
</dbReference>
<evidence type="ECO:0000256" key="6">
    <source>
        <dbReference type="ARBA" id="ARBA00023136"/>
    </source>
</evidence>